<evidence type="ECO:0000256" key="2">
    <source>
        <dbReference type="ARBA" id="ARBA00008520"/>
    </source>
</evidence>
<protein>
    <submittedName>
        <fullName evidence="5">Sugar ABC transporter substrate-binding protein</fullName>
    </submittedName>
</protein>
<name>A0ABT3QWR1_9HYPH</name>
<comment type="caution">
    <text evidence="5">The sequence shown here is derived from an EMBL/GenBank/DDBJ whole genome shotgun (WGS) entry which is preliminary data.</text>
</comment>
<keyword evidence="3" id="KW-0574">Periplasm</keyword>
<comment type="subcellular location">
    <subcellularLocation>
        <location evidence="1">Periplasm</location>
    </subcellularLocation>
</comment>
<gene>
    <name evidence="5" type="ORF">ON753_03035</name>
</gene>
<dbReference type="CDD" id="cd13585">
    <property type="entry name" value="PBP2_TMBP_like"/>
    <property type="match status" value="1"/>
</dbReference>
<feature type="signal peptide" evidence="4">
    <location>
        <begin position="1"/>
        <end position="22"/>
    </location>
</feature>
<dbReference type="SUPFAM" id="SSF53850">
    <property type="entry name" value="Periplasmic binding protein-like II"/>
    <property type="match status" value="1"/>
</dbReference>
<proteinExistence type="inferred from homology"/>
<dbReference type="PANTHER" id="PTHR43649:SF12">
    <property type="entry name" value="DIACETYLCHITOBIOSE BINDING PROTEIN DASA"/>
    <property type="match status" value="1"/>
</dbReference>
<reference evidence="5 6" key="1">
    <citation type="journal article" date="2016" name="Int. J. Syst. Evol. Microbiol.">
        <title>Labrenzia salina sp. nov., isolated from the rhizosphere of the halophyte Arthrocnemum macrostachyum.</title>
        <authorList>
            <person name="Camacho M."/>
            <person name="Redondo-Gomez S."/>
            <person name="Rodriguez-Llorente I."/>
            <person name="Rohde M."/>
            <person name="Sproer C."/>
            <person name="Schumann P."/>
            <person name="Klenk H.P."/>
            <person name="Montero-Calasanz M.D.C."/>
        </authorList>
    </citation>
    <scope>NUCLEOTIDE SEQUENCE [LARGE SCALE GENOMIC DNA]</scope>
    <source>
        <strain evidence="5 6">DSM 29163</strain>
    </source>
</reference>
<evidence type="ECO:0000256" key="4">
    <source>
        <dbReference type="SAM" id="SignalP"/>
    </source>
</evidence>
<dbReference type="InterPro" id="IPR050490">
    <property type="entry name" value="Bact_solute-bd_prot1"/>
</dbReference>
<dbReference type="Pfam" id="PF01547">
    <property type="entry name" value="SBP_bac_1"/>
    <property type="match status" value="1"/>
</dbReference>
<dbReference type="Gene3D" id="3.40.190.10">
    <property type="entry name" value="Periplasmic binding protein-like II"/>
    <property type="match status" value="2"/>
</dbReference>
<dbReference type="EMBL" id="JAPEVI010000002">
    <property type="protein sequence ID" value="MCX2721383.1"/>
    <property type="molecule type" value="Genomic_DNA"/>
</dbReference>
<evidence type="ECO:0000313" key="5">
    <source>
        <dbReference type="EMBL" id="MCX2721383.1"/>
    </source>
</evidence>
<dbReference type="InterPro" id="IPR006059">
    <property type="entry name" value="SBP"/>
</dbReference>
<sequence>MSKLMSAALALGLLAGTAAAQADETVRFWYHFDNADNPMSELVAKFEEENPGITIEAENIPWNSYYDNLYTSIVAGNAPDAAMVKMFAQPRLVEMGALEPIGERIDAWEGKADLQDNLLDLTKAADGGTYYLPIQYVVLYLYYRQDMFDELGLKAPGTCEEFRDAAMKLTRDTDGDGQPDVYGFGFRGGKGGHDHWGSFVLSRGVDFSEGSLTSEAGVAGTQWVVDLFQKDKVFPPSAPNDGFKEVTGAFKAGKTAMTIHHIGSSNGMIEALGNAVSAVPVPECGGGRWTAFGDESTAIFSSAENKDAAWKWISFLSSAGNNTEFNKATGQLPVTRTDSENWTLHEERFVHATVQSLPFASLLPNTPETSDFVNTVWPVNMQRALTGEITAEQMNAEIENLYNP</sequence>
<evidence type="ECO:0000256" key="3">
    <source>
        <dbReference type="ARBA" id="ARBA00022764"/>
    </source>
</evidence>
<organism evidence="5 6">
    <name type="scientific">Roseibium salinum</name>
    <dbReference type="NCBI Taxonomy" id="1604349"/>
    <lineage>
        <taxon>Bacteria</taxon>
        <taxon>Pseudomonadati</taxon>
        <taxon>Pseudomonadota</taxon>
        <taxon>Alphaproteobacteria</taxon>
        <taxon>Hyphomicrobiales</taxon>
        <taxon>Stappiaceae</taxon>
        <taxon>Roseibium</taxon>
    </lineage>
</organism>
<evidence type="ECO:0000256" key="1">
    <source>
        <dbReference type="ARBA" id="ARBA00004418"/>
    </source>
</evidence>
<keyword evidence="4" id="KW-0732">Signal</keyword>
<keyword evidence="6" id="KW-1185">Reference proteome</keyword>
<dbReference type="Proteomes" id="UP001300261">
    <property type="component" value="Unassembled WGS sequence"/>
</dbReference>
<comment type="similarity">
    <text evidence="2">Belongs to the bacterial solute-binding protein 1 family.</text>
</comment>
<accession>A0ABT3QWR1</accession>
<dbReference type="RefSeq" id="WP_265961084.1">
    <property type="nucleotide sequence ID" value="NZ_JAPEVI010000002.1"/>
</dbReference>
<feature type="chain" id="PRO_5047490876" evidence="4">
    <location>
        <begin position="23"/>
        <end position="404"/>
    </location>
</feature>
<evidence type="ECO:0000313" key="6">
    <source>
        <dbReference type="Proteomes" id="UP001300261"/>
    </source>
</evidence>
<dbReference type="PANTHER" id="PTHR43649">
    <property type="entry name" value="ARABINOSE-BINDING PROTEIN-RELATED"/>
    <property type="match status" value="1"/>
</dbReference>